<sequence>MKSISDLYGNPLTIKSISSISNLNTKVKCDKIITFVFHIYSNARAQKYIERIFPFIGYTQRINYHLWTEQLVNTYFHTQW</sequence>
<name>A0A0E9X2D8_ANGAN</name>
<protein>
    <submittedName>
        <fullName evidence="1">Uncharacterized protein</fullName>
    </submittedName>
</protein>
<reference evidence="1" key="1">
    <citation type="submission" date="2014-11" db="EMBL/GenBank/DDBJ databases">
        <authorList>
            <person name="Amaro Gonzalez C."/>
        </authorList>
    </citation>
    <scope>NUCLEOTIDE SEQUENCE</scope>
</reference>
<organism evidence="1">
    <name type="scientific">Anguilla anguilla</name>
    <name type="common">European freshwater eel</name>
    <name type="synonym">Muraena anguilla</name>
    <dbReference type="NCBI Taxonomy" id="7936"/>
    <lineage>
        <taxon>Eukaryota</taxon>
        <taxon>Metazoa</taxon>
        <taxon>Chordata</taxon>
        <taxon>Craniata</taxon>
        <taxon>Vertebrata</taxon>
        <taxon>Euteleostomi</taxon>
        <taxon>Actinopterygii</taxon>
        <taxon>Neopterygii</taxon>
        <taxon>Teleostei</taxon>
        <taxon>Anguilliformes</taxon>
        <taxon>Anguillidae</taxon>
        <taxon>Anguilla</taxon>
    </lineage>
</organism>
<dbReference type="AlphaFoldDB" id="A0A0E9X2D8"/>
<dbReference type="EMBL" id="GBXM01012739">
    <property type="protein sequence ID" value="JAH95838.1"/>
    <property type="molecule type" value="Transcribed_RNA"/>
</dbReference>
<reference evidence="1" key="2">
    <citation type="journal article" date="2015" name="Fish Shellfish Immunol.">
        <title>Early steps in the European eel (Anguilla anguilla)-Vibrio vulnificus interaction in the gills: Role of the RtxA13 toxin.</title>
        <authorList>
            <person name="Callol A."/>
            <person name="Pajuelo D."/>
            <person name="Ebbesson L."/>
            <person name="Teles M."/>
            <person name="MacKenzie S."/>
            <person name="Amaro C."/>
        </authorList>
    </citation>
    <scope>NUCLEOTIDE SEQUENCE</scope>
</reference>
<accession>A0A0E9X2D8</accession>
<evidence type="ECO:0000313" key="1">
    <source>
        <dbReference type="EMBL" id="JAH95838.1"/>
    </source>
</evidence>
<proteinExistence type="predicted"/>